<dbReference type="Pfam" id="PF19575">
    <property type="entry name" value="HTH_58"/>
    <property type="match status" value="1"/>
</dbReference>
<gene>
    <name evidence="2" type="ORF">E5082_31455</name>
</gene>
<keyword evidence="3" id="KW-1185">Reference proteome</keyword>
<name>A0A4Z1CWW6_STRGP</name>
<protein>
    <submittedName>
        <fullName evidence="2">Transcriptional regulator</fullName>
    </submittedName>
</protein>
<proteinExistence type="predicted"/>
<dbReference type="AlphaFoldDB" id="A0A4Z1CWW6"/>
<reference evidence="2 3" key="1">
    <citation type="submission" date="2019-04" db="EMBL/GenBank/DDBJ databases">
        <title>Streptomyces sp. nov. Bv016 isolated from bark of Buahinia variegata.</title>
        <authorList>
            <person name="Kanchanasin P."/>
            <person name="Tanasupawat S."/>
            <person name="Yuki M."/>
            <person name="Kudo T."/>
        </authorList>
    </citation>
    <scope>NUCLEOTIDE SEQUENCE [LARGE SCALE GENOMIC DNA]</scope>
    <source>
        <strain evidence="2 3">JCM 4765</strain>
    </source>
</reference>
<organism evidence="2 3">
    <name type="scientific">Streptomyces griseoluteus</name>
    <dbReference type="NCBI Taxonomy" id="29306"/>
    <lineage>
        <taxon>Bacteria</taxon>
        <taxon>Bacillati</taxon>
        <taxon>Actinomycetota</taxon>
        <taxon>Actinomycetes</taxon>
        <taxon>Kitasatosporales</taxon>
        <taxon>Streptomycetaceae</taxon>
        <taxon>Streptomyces</taxon>
    </lineage>
</organism>
<feature type="domain" description="Helix-turn-helix" evidence="1">
    <location>
        <begin position="2"/>
        <end position="62"/>
    </location>
</feature>
<dbReference type="RefSeq" id="WP_135794628.1">
    <property type="nucleotide sequence ID" value="NZ_JBEPFF010000024.1"/>
</dbReference>
<sequence length="66" mass="7159">MPKNKQITGNARGKVAADFKQKYEDGASIWAIAEEHGRSYGFVHALLGEAKVTMRSRGGALRRAGV</sequence>
<dbReference type="EMBL" id="SRRU01000018">
    <property type="protein sequence ID" value="TGN73534.1"/>
    <property type="molecule type" value="Genomic_DNA"/>
</dbReference>
<evidence type="ECO:0000313" key="2">
    <source>
        <dbReference type="EMBL" id="TGN73534.1"/>
    </source>
</evidence>
<dbReference type="InterPro" id="IPR045745">
    <property type="entry name" value="HTH_58_Actinobacteria-type"/>
</dbReference>
<dbReference type="Proteomes" id="UP000298513">
    <property type="component" value="Unassembled WGS sequence"/>
</dbReference>
<comment type="caution">
    <text evidence="2">The sequence shown here is derived from an EMBL/GenBank/DDBJ whole genome shotgun (WGS) entry which is preliminary data.</text>
</comment>
<accession>A0A4Z1CWW6</accession>
<evidence type="ECO:0000313" key="3">
    <source>
        <dbReference type="Proteomes" id="UP000298513"/>
    </source>
</evidence>
<evidence type="ECO:0000259" key="1">
    <source>
        <dbReference type="Pfam" id="PF19575"/>
    </source>
</evidence>